<feature type="transmembrane region" description="Helical" evidence="1">
    <location>
        <begin position="121"/>
        <end position="139"/>
    </location>
</feature>
<dbReference type="Proteomes" id="UP000630887">
    <property type="component" value="Unassembled WGS sequence"/>
</dbReference>
<gene>
    <name evidence="2" type="ORF">Cco03nite_41150</name>
</gene>
<comment type="caution">
    <text evidence="2">The sequence shown here is derived from an EMBL/GenBank/DDBJ whole genome shotgun (WGS) entry which is preliminary data.</text>
</comment>
<keyword evidence="1" id="KW-1133">Transmembrane helix</keyword>
<dbReference type="EMBL" id="BONI01000034">
    <property type="protein sequence ID" value="GIG07415.1"/>
    <property type="molecule type" value="Genomic_DNA"/>
</dbReference>
<proteinExistence type="predicted"/>
<feature type="transmembrane region" description="Helical" evidence="1">
    <location>
        <begin position="82"/>
        <end position="101"/>
    </location>
</feature>
<accession>A0A8J3KUL4</accession>
<sequence length="157" mass="16804">MTATRRPADRATPWIRRLLVAAGTLAAAYGIVGVLTDPSVSLPNYARYAVTVLFGHDLLVLPLAIIVGAVLTRWLPGWARPVVQGALFVTVVLTVVALPLVLGYGRRPDDPSALPRDYTRGFLLCLAAIWLVTAGLLAARALRRAPSTPGPDTQERS</sequence>
<organism evidence="2 3">
    <name type="scientific">Catellatospora coxensis</name>
    <dbReference type="NCBI Taxonomy" id="310354"/>
    <lineage>
        <taxon>Bacteria</taxon>
        <taxon>Bacillati</taxon>
        <taxon>Actinomycetota</taxon>
        <taxon>Actinomycetes</taxon>
        <taxon>Micromonosporales</taxon>
        <taxon>Micromonosporaceae</taxon>
        <taxon>Catellatospora</taxon>
    </lineage>
</organism>
<feature type="transmembrane region" description="Helical" evidence="1">
    <location>
        <begin position="46"/>
        <end position="70"/>
    </location>
</feature>
<reference evidence="2 3" key="1">
    <citation type="submission" date="2021-01" db="EMBL/GenBank/DDBJ databases">
        <title>Whole genome shotgun sequence of Catellatospora coxensis NBRC 107359.</title>
        <authorList>
            <person name="Komaki H."/>
            <person name="Tamura T."/>
        </authorList>
    </citation>
    <scope>NUCLEOTIDE SEQUENCE [LARGE SCALE GENOMIC DNA]</scope>
    <source>
        <strain evidence="2 3">NBRC 107359</strain>
    </source>
</reference>
<keyword evidence="3" id="KW-1185">Reference proteome</keyword>
<dbReference type="RefSeq" id="WP_203693760.1">
    <property type="nucleotide sequence ID" value="NZ_BAAALC010000012.1"/>
</dbReference>
<keyword evidence="1" id="KW-0472">Membrane</keyword>
<evidence type="ECO:0000256" key="1">
    <source>
        <dbReference type="SAM" id="Phobius"/>
    </source>
</evidence>
<dbReference type="AlphaFoldDB" id="A0A8J3KUL4"/>
<evidence type="ECO:0000313" key="2">
    <source>
        <dbReference type="EMBL" id="GIG07415.1"/>
    </source>
</evidence>
<name>A0A8J3KUL4_9ACTN</name>
<keyword evidence="1" id="KW-0812">Transmembrane</keyword>
<evidence type="ECO:0000313" key="3">
    <source>
        <dbReference type="Proteomes" id="UP000630887"/>
    </source>
</evidence>
<protein>
    <submittedName>
        <fullName evidence="2">Uncharacterized protein</fullName>
    </submittedName>
</protein>